<keyword evidence="12 19" id="KW-0675">Receptor</keyword>
<keyword evidence="6 14" id="KW-0812">Transmembrane</keyword>
<keyword evidence="5" id="KW-0410">Iron transport</keyword>
<evidence type="ECO:0000256" key="16">
    <source>
        <dbReference type="SAM" id="SignalP"/>
    </source>
</evidence>
<keyword evidence="3 14" id="KW-0813">Transport</keyword>
<evidence type="ECO:0000259" key="17">
    <source>
        <dbReference type="Pfam" id="PF00593"/>
    </source>
</evidence>
<feature type="domain" description="TonB-dependent receptor plug" evidence="18">
    <location>
        <begin position="71"/>
        <end position="182"/>
    </location>
</feature>
<keyword evidence="8" id="KW-0408">Iron</keyword>
<evidence type="ECO:0000313" key="19">
    <source>
        <dbReference type="EMBL" id="MBF8177383.1"/>
    </source>
</evidence>
<organism evidence="19 20">
    <name type="scientific">Herminiimonas contaminans</name>
    <dbReference type="NCBI Taxonomy" id="1111140"/>
    <lineage>
        <taxon>Bacteria</taxon>
        <taxon>Pseudomonadati</taxon>
        <taxon>Pseudomonadota</taxon>
        <taxon>Betaproteobacteria</taxon>
        <taxon>Burkholderiales</taxon>
        <taxon>Oxalobacteraceae</taxon>
        <taxon>Herminiimonas</taxon>
    </lineage>
</organism>
<evidence type="ECO:0000256" key="5">
    <source>
        <dbReference type="ARBA" id="ARBA00022496"/>
    </source>
</evidence>
<keyword evidence="4 14" id="KW-1134">Transmembrane beta strand</keyword>
<evidence type="ECO:0000256" key="1">
    <source>
        <dbReference type="ARBA" id="ARBA00004571"/>
    </source>
</evidence>
<dbReference type="EMBL" id="JADOEL010000004">
    <property type="protein sequence ID" value="MBF8177383.1"/>
    <property type="molecule type" value="Genomic_DNA"/>
</dbReference>
<dbReference type="InterPro" id="IPR037066">
    <property type="entry name" value="Plug_dom_sf"/>
</dbReference>
<dbReference type="SUPFAM" id="SSF56935">
    <property type="entry name" value="Porins"/>
    <property type="match status" value="1"/>
</dbReference>
<dbReference type="PANTHER" id="PTHR32552">
    <property type="entry name" value="FERRICHROME IRON RECEPTOR-RELATED"/>
    <property type="match status" value="1"/>
</dbReference>
<evidence type="ECO:0000256" key="8">
    <source>
        <dbReference type="ARBA" id="ARBA00023004"/>
    </source>
</evidence>
<dbReference type="RefSeq" id="WP_195875100.1">
    <property type="nucleotide sequence ID" value="NZ_JADOEL010000004.1"/>
</dbReference>
<dbReference type="PANTHER" id="PTHR32552:SF89">
    <property type="entry name" value="CATECHOLATE SIDEROPHORE RECEPTOR FIU"/>
    <property type="match status" value="1"/>
</dbReference>
<evidence type="ECO:0000256" key="15">
    <source>
        <dbReference type="RuleBase" id="RU003357"/>
    </source>
</evidence>
<evidence type="ECO:0000256" key="4">
    <source>
        <dbReference type="ARBA" id="ARBA00022452"/>
    </source>
</evidence>
<feature type="signal peptide" evidence="16">
    <location>
        <begin position="1"/>
        <end position="43"/>
    </location>
</feature>
<evidence type="ECO:0000256" key="7">
    <source>
        <dbReference type="ARBA" id="ARBA00022729"/>
    </source>
</evidence>
<dbReference type="InterPro" id="IPR012910">
    <property type="entry name" value="Plug_dom"/>
</dbReference>
<evidence type="ECO:0000256" key="2">
    <source>
        <dbReference type="ARBA" id="ARBA00009810"/>
    </source>
</evidence>
<evidence type="ECO:0000256" key="12">
    <source>
        <dbReference type="ARBA" id="ARBA00023170"/>
    </source>
</evidence>
<dbReference type="Gene3D" id="2.40.170.20">
    <property type="entry name" value="TonB-dependent receptor, beta-barrel domain"/>
    <property type="match status" value="1"/>
</dbReference>
<name>A0ABS0ERB6_9BURK</name>
<gene>
    <name evidence="19" type="ORF">IXC47_06810</name>
</gene>
<evidence type="ECO:0000256" key="11">
    <source>
        <dbReference type="ARBA" id="ARBA00023136"/>
    </source>
</evidence>
<comment type="similarity">
    <text evidence="2 14 15">Belongs to the TonB-dependent receptor family.</text>
</comment>
<evidence type="ECO:0000259" key="18">
    <source>
        <dbReference type="Pfam" id="PF07715"/>
    </source>
</evidence>
<sequence>MKHALPPSRITSRLVASVFPRGQRSKLLHATVLFWLASGLVYAQEATTQVEDTVVIKGKALSTTEKAKVKLENVTGNVSVVKNADVEKGRSSTLEDVLAFEPGVFAQATGGNDAIKISIRGSGIATAAGVFREGTSFLFDGLALTGSGGTPYELLEMSGIDYTEVLRGANAFQYGALALGGALNLATHTGRTSPGVYGRFEAGSFGWRKQQLSVGGVTESGDTDYYVSVTNSERRGYQKWTNVESKGIVGNFGFRLTPQLETRLYLRYREEYHQNPALLTLAQLKADSSQTTAATVTGRNDGTKPGSTYVGSKTTYTIDDVSKIEFGLAYHDYPQILNINSAATPNFWTWRDINASLRYLRSEQLFGLQSDTTVSFTRTQAINSSVKTYNGTTRALKKYATYDGSSDTVLAVGNELQLNPRTWLSSGLSLVNVRRDVRTLYGDIPVNNAATTYNHQDLAPRLGLRYELAPKVVAFANVSRSIDPPVTWGFTGSGTTATQIGVKNLTEQKANTVEIGLRGSNDTFSGSVALYRSEVRNELLTAQIPGGGPTDTEKRNATPTVHQGLEAGLDARLWKGKGGDNVVLRQAYTYNDFHYKKDPVYGANELPGLPKHVYTAELQYQHPSGFYVGVNARYSAKTWLDYANSLAAPSYTIFGAKVGYEQPGGKWSLFLDLRNLTDKAYASAISPQYNLRGLDNTGAVYVGDGFGAFAGASYRF</sequence>
<dbReference type="InterPro" id="IPR036942">
    <property type="entry name" value="Beta-barrel_TonB_sf"/>
</dbReference>
<protein>
    <submittedName>
        <fullName evidence="19">TonB-dependent receptor</fullName>
    </submittedName>
</protein>
<dbReference type="Pfam" id="PF07715">
    <property type="entry name" value="Plug"/>
    <property type="match status" value="1"/>
</dbReference>
<reference evidence="19 20" key="1">
    <citation type="submission" date="2020-11" db="EMBL/GenBank/DDBJ databases">
        <title>WGS of Herminiimonas contaminans strain Marseille-Q4544 isolated from planarians Schmidtea mediterranea.</title>
        <authorList>
            <person name="Kangale L."/>
        </authorList>
    </citation>
    <scope>NUCLEOTIDE SEQUENCE [LARGE SCALE GENOMIC DNA]</scope>
    <source>
        <strain evidence="19 20">Marseille-Q4544</strain>
    </source>
</reference>
<keyword evidence="10 15" id="KW-0798">TonB box</keyword>
<keyword evidence="7 16" id="KW-0732">Signal</keyword>
<comment type="subcellular location">
    <subcellularLocation>
        <location evidence="1 14">Cell outer membrane</location>
        <topology evidence="1 14">Multi-pass membrane protein</topology>
    </subcellularLocation>
</comment>
<evidence type="ECO:0000256" key="10">
    <source>
        <dbReference type="ARBA" id="ARBA00023077"/>
    </source>
</evidence>
<evidence type="ECO:0000313" key="20">
    <source>
        <dbReference type="Proteomes" id="UP000657372"/>
    </source>
</evidence>
<comment type="caution">
    <text evidence="19">The sequence shown here is derived from an EMBL/GenBank/DDBJ whole genome shotgun (WGS) entry which is preliminary data.</text>
</comment>
<evidence type="ECO:0000256" key="13">
    <source>
        <dbReference type="ARBA" id="ARBA00023237"/>
    </source>
</evidence>
<feature type="chain" id="PRO_5046030216" evidence="16">
    <location>
        <begin position="44"/>
        <end position="716"/>
    </location>
</feature>
<evidence type="ECO:0000256" key="14">
    <source>
        <dbReference type="PROSITE-ProRule" id="PRU01360"/>
    </source>
</evidence>
<dbReference type="Proteomes" id="UP000657372">
    <property type="component" value="Unassembled WGS sequence"/>
</dbReference>
<evidence type="ECO:0000256" key="3">
    <source>
        <dbReference type="ARBA" id="ARBA00022448"/>
    </source>
</evidence>
<feature type="domain" description="TonB-dependent receptor-like beta-barrel" evidence="17">
    <location>
        <begin position="230"/>
        <end position="676"/>
    </location>
</feature>
<dbReference type="Pfam" id="PF00593">
    <property type="entry name" value="TonB_dep_Rec_b-barrel"/>
    <property type="match status" value="1"/>
</dbReference>
<keyword evidence="9" id="KW-0406">Ion transport</keyword>
<proteinExistence type="inferred from homology"/>
<accession>A0ABS0ERB6</accession>
<dbReference type="PROSITE" id="PS52016">
    <property type="entry name" value="TONB_DEPENDENT_REC_3"/>
    <property type="match status" value="1"/>
</dbReference>
<evidence type="ECO:0000256" key="6">
    <source>
        <dbReference type="ARBA" id="ARBA00022692"/>
    </source>
</evidence>
<dbReference type="Gene3D" id="2.170.130.10">
    <property type="entry name" value="TonB-dependent receptor, plug domain"/>
    <property type="match status" value="1"/>
</dbReference>
<keyword evidence="20" id="KW-1185">Reference proteome</keyword>
<keyword evidence="13 14" id="KW-0998">Cell outer membrane</keyword>
<dbReference type="InterPro" id="IPR039426">
    <property type="entry name" value="TonB-dep_rcpt-like"/>
</dbReference>
<keyword evidence="11 14" id="KW-0472">Membrane</keyword>
<evidence type="ECO:0000256" key="9">
    <source>
        <dbReference type="ARBA" id="ARBA00023065"/>
    </source>
</evidence>
<dbReference type="CDD" id="cd01347">
    <property type="entry name" value="ligand_gated_channel"/>
    <property type="match status" value="1"/>
</dbReference>
<dbReference type="InterPro" id="IPR000531">
    <property type="entry name" value="Beta-barrel_TonB"/>
</dbReference>